<proteinExistence type="predicted"/>
<evidence type="ECO:0000313" key="2">
    <source>
        <dbReference type="EMBL" id="CAF4743431.1"/>
    </source>
</evidence>
<reference evidence="2" key="1">
    <citation type="submission" date="2021-02" db="EMBL/GenBank/DDBJ databases">
        <authorList>
            <person name="Nowell W R."/>
        </authorList>
    </citation>
    <scope>NUCLEOTIDE SEQUENCE</scope>
</reference>
<dbReference type="Proteomes" id="UP000663838">
    <property type="component" value="Unassembled WGS sequence"/>
</dbReference>
<dbReference type="PANTHER" id="PTHR21301">
    <property type="entry name" value="REVERSE TRANSCRIPTASE"/>
    <property type="match status" value="1"/>
</dbReference>
<feature type="domain" description="Helix-turn-helix" evidence="1">
    <location>
        <begin position="146"/>
        <end position="206"/>
    </location>
</feature>
<feature type="domain" description="Helix-turn-helix" evidence="1">
    <location>
        <begin position="476"/>
        <end position="534"/>
    </location>
</feature>
<dbReference type="InterPro" id="IPR058912">
    <property type="entry name" value="HTH_animal"/>
</dbReference>
<evidence type="ECO:0000313" key="3">
    <source>
        <dbReference type="Proteomes" id="UP000663838"/>
    </source>
</evidence>
<dbReference type="AlphaFoldDB" id="A0A821L051"/>
<accession>A0A821L051</accession>
<organism evidence="2 3">
    <name type="scientific">Rotaria socialis</name>
    <dbReference type="NCBI Taxonomy" id="392032"/>
    <lineage>
        <taxon>Eukaryota</taxon>
        <taxon>Metazoa</taxon>
        <taxon>Spiralia</taxon>
        <taxon>Gnathifera</taxon>
        <taxon>Rotifera</taxon>
        <taxon>Eurotatoria</taxon>
        <taxon>Bdelloidea</taxon>
        <taxon>Philodinida</taxon>
        <taxon>Philodinidae</taxon>
        <taxon>Rotaria</taxon>
    </lineage>
</organism>
<evidence type="ECO:0000259" key="1">
    <source>
        <dbReference type="Pfam" id="PF26215"/>
    </source>
</evidence>
<name>A0A821L051_9BILA</name>
<dbReference type="PANTHER" id="PTHR21301:SF10">
    <property type="entry name" value="REVERSE TRANSCRIPTASE DOMAIN-CONTAINING PROTEIN"/>
    <property type="match status" value="1"/>
</dbReference>
<protein>
    <recommendedName>
        <fullName evidence="1">Helix-turn-helix domain-containing protein</fullName>
    </recommendedName>
</protein>
<comment type="caution">
    <text evidence="2">The sequence shown here is derived from an EMBL/GenBank/DDBJ whole genome shotgun (WGS) entry which is preliminary data.</text>
</comment>
<sequence length="657" mass="77042">MLDQLKLKQVGKLKVETIIRLNRFVMTNNYFSYNGQFYHQVRGGAMGSPLTLTISNCYMYFFEKQLVNQIRNSGGLYFRYTDDIFITINWSATHLLKQIERWNKFDENINLSANIGSIVNFLDLNMENQDGQLFTTVFQKPSYEPYYLPFNSIHPLHMKKNIPFAMLLRAVRYCSTFQLFINEREKLRMALLLTKYPNKIIDEQFNNMLPKFNIIEPLTSNNYVSCQIVRILYLFPAVFESLSLSIQLMHHPKLPSTVMHDLIDLNLICHDQLKVSYILKDYLCINEQILMTILRSSSNLNLKNLFNNSGDSVLMSLLQNATQCITSDLDLFYIGEGFRKFIGIFEKTHRNLRNFHFVKQIVLSYRRVYELEINLGSGILKIINESNIRKKLTIQFIYHSCVTSIETYLMAFDLDVIQICFNGEKVLSTWTFIRALNTGTFICYNLTNDVVILGRSANSNEALKTSVYHKEAAEPYVVPFGSDHPDHVFRNTIGTAITRAVRYSTTLSQSEEEIRQMKLMFLYNGYPPRNIDRPLTKLFSKYLSKHFILPMLYNSGDFGYLRHQLLRTLTHAEYDKTTDNLIIYNQTRDKNVQNQVMKPVDNNELTTRKRLIIHQTHERRLGNNYRHIHELWSRTFHQTEIMNTVLIIGTYLNHNLK</sequence>
<dbReference type="Pfam" id="PF26215">
    <property type="entry name" value="HTH_animal"/>
    <property type="match status" value="2"/>
</dbReference>
<gene>
    <name evidence="2" type="ORF">TOA249_LOCUS19844</name>
</gene>
<dbReference type="EMBL" id="CAJOBS010001581">
    <property type="protein sequence ID" value="CAF4743431.1"/>
    <property type="molecule type" value="Genomic_DNA"/>
</dbReference>